<dbReference type="InterPro" id="IPR004358">
    <property type="entry name" value="Sig_transdc_His_kin-like_C"/>
</dbReference>
<keyword evidence="7 13" id="KW-0418">Kinase</keyword>
<feature type="domain" description="Histidine kinase" evidence="11">
    <location>
        <begin position="314"/>
        <end position="534"/>
    </location>
</feature>
<dbReference type="InterPro" id="IPR005467">
    <property type="entry name" value="His_kinase_dom"/>
</dbReference>
<dbReference type="Gene3D" id="1.10.287.130">
    <property type="match status" value="1"/>
</dbReference>
<dbReference type="PANTHER" id="PTHR43065:SF46">
    <property type="entry name" value="C4-DICARBOXYLATE TRANSPORT SENSOR PROTEIN DCTB"/>
    <property type="match status" value="1"/>
</dbReference>
<dbReference type="PROSITE" id="PS50109">
    <property type="entry name" value="HIS_KIN"/>
    <property type="match status" value="1"/>
</dbReference>
<keyword evidence="10" id="KW-0472">Membrane</keyword>
<dbReference type="PANTHER" id="PTHR43065">
    <property type="entry name" value="SENSOR HISTIDINE KINASE"/>
    <property type="match status" value="1"/>
</dbReference>
<reference evidence="13 14" key="1">
    <citation type="submission" date="2019-02" db="EMBL/GenBank/DDBJ databases">
        <title>Deep-cultivation of Planctomycetes and their phenomic and genomic characterization uncovers novel biology.</title>
        <authorList>
            <person name="Wiegand S."/>
            <person name="Jogler M."/>
            <person name="Boedeker C."/>
            <person name="Pinto D."/>
            <person name="Vollmers J."/>
            <person name="Rivas-Marin E."/>
            <person name="Kohn T."/>
            <person name="Peeters S.H."/>
            <person name="Heuer A."/>
            <person name="Rast P."/>
            <person name="Oberbeckmann S."/>
            <person name="Bunk B."/>
            <person name="Jeske O."/>
            <person name="Meyerdierks A."/>
            <person name="Storesund J.E."/>
            <person name="Kallscheuer N."/>
            <person name="Luecker S."/>
            <person name="Lage O.M."/>
            <person name="Pohl T."/>
            <person name="Merkel B.J."/>
            <person name="Hornburger P."/>
            <person name="Mueller R.-W."/>
            <person name="Bruemmer F."/>
            <person name="Labrenz M."/>
            <person name="Spormann A.M."/>
            <person name="Op den Camp H."/>
            <person name="Overmann J."/>
            <person name="Amann R."/>
            <person name="Jetten M.S.M."/>
            <person name="Mascher T."/>
            <person name="Medema M.H."/>
            <person name="Devos D.P."/>
            <person name="Kaster A.-K."/>
            <person name="Ovreas L."/>
            <person name="Rohde M."/>
            <person name="Galperin M.Y."/>
            <person name="Jogler C."/>
        </authorList>
    </citation>
    <scope>NUCLEOTIDE SEQUENCE [LARGE SCALE GENOMIC DNA]</scope>
    <source>
        <strain evidence="13 14">Pan181</strain>
    </source>
</reference>
<feature type="transmembrane region" description="Helical" evidence="10">
    <location>
        <begin position="15"/>
        <end position="36"/>
    </location>
</feature>
<comment type="catalytic activity">
    <reaction evidence="1">
        <text>ATP + protein L-histidine = ADP + protein N-phospho-L-histidine.</text>
        <dbReference type="EC" id="2.7.13.3"/>
    </reaction>
</comment>
<evidence type="ECO:0000259" key="12">
    <source>
        <dbReference type="PROSITE" id="PS50885"/>
    </source>
</evidence>
<keyword evidence="10" id="KW-0812">Transmembrane</keyword>
<comment type="subcellular location">
    <subcellularLocation>
        <location evidence="2">Membrane</location>
    </subcellularLocation>
</comment>
<dbReference type="Gene3D" id="3.30.565.10">
    <property type="entry name" value="Histidine kinase-like ATPase, C-terminal domain"/>
    <property type="match status" value="1"/>
</dbReference>
<evidence type="ECO:0000313" key="14">
    <source>
        <dbReference type="Proteomes" id="UP000315750"/>
    </source>
</evidence>
<dbReference type="Gene3D" id="6.10.340.10">
    <property type="match status" value="1"/>
</dbReference>
<dbReference type="PROSITE" id="PS50885">
    <property type="entry name" value="HAMP"/>
    <property type="match status" value="1"/>
</dbReference>
<keyword evidence="8" id="KW-0067">ATP-binding</keyword>
<keyword evidence="14" id="KW-1185">Reference proteome</keyword>
<dbReference type="RefSeq" id="WP_197528901.1">
    <property type="nucleotide sequence ID" value="NZ_CP036278.1"/>
</dbReference>
<dbReference type="GO" id="GO:0000155">
    <property type="term" value="F:phosphorelay sensor kinase activity"/>
    <property type="evidence" value="ECO:0007669"/>
    <property type="project" value="InterPro"/>
</dbReference>
<dbReference type="InterPro" id="IPR036890">
    <property type="entry name" value="HATPase_C_sf"/>
</dbReference>
<dbReference type="InterPro" id="IPR003661">
    <property type="entry name" value="HisK_dim/P_dom"/>
</dbReference>
<feature type="transmembrane region" description="Helical" evidence="10">
    <location>
        <begin position="213"/>
        <end position="232"/>
    </location>
</feature>
<evidence type="ECO:0000259" key="11">
    <source>
        <dbReference type="PROSITE" id="PS50109"/>
    </source>
</evidence>
<dbReference type="SMART" id="SM00388">
    <property type="entry name" value="HisKA"/>
    <property type="match status" value="1"/>
</dbReference>
<dbReference type="InterPro" id="IPR003660">
    <property type="entry name" value="HAMP_dom"/>
</dbReference>
<protein>
    <recommendedName>
        <fullName evidence="3">histidine kinase</fullName>
        <ecNumber evidence="3">2.7.13.3</ecNumber>
    </recommendedName>
</protein>
<dbReference type="Pfam" id="PF00672">
    <property type="entry name" value="HAMP"/>
    <property type="match status" value="1"/>
</dbReference>
<dbReference type="PRINTS" id="PR00344">
    <property type="entry name" value="BCTRLSENSOR"/>
</dbReference>
<name>A0A518AJ17_9BACT</name>
<evidence type="ECO:0000256" key="2">
    <source>
        <dbReference type="ARBA" id="ARBA00004370"/>
    </source>
</evidence>
<dbReference type="GO" id="GO:0005524">
    <property type="term" value="F:ATP binding"/>
    <property type="evidence" value="ECO:0007669"/>
    <property type="project" value="UniProtKB-KW"/>
</dbReference>
<dbReference type="InterPro" id="IPR003594">
    <property type="entry name" value="HATPase_dom"/>
</dbReference>
<accession>A0A518AJ17</accession>
<keyword evidence="4" id="KW-0597">Phosphoprotein</keyword>
<keyword evidence="6" id="KW-0547">Nucleotide-binding</keyword>
<feature type="domain" description="HAMP" evidence="12">
    <location>
        <begin position="234"/>
        <end position="286"/>
    </location>
</feature>
<dbReference type="SUPFAM" id="SSF55874">
    <property type="entry name" value="ATPase domain of HSP90 chaperone/DNA topoisomerase II/histidine kinase"/>
    <property type="match status" value="1"/>
</dbReference>
<dbReference type="InterPro" id="IPR036097">
    <property type="entry name" value="HisK_dim/P_sf"/>
</dbReference>
<dbReference type="Pfam" id="PF02518">
    <property type="entry name" value="HATPase_c"/>
    <property type="match status" value="1"/>
</dbReference>
<dbReference type="SMART" id="SM00387">
    <property type="entry name" value="HATPase_c"/>
    <property type="match status" value="1"/>
</dbReference>
<dbReference type="AlphaFoldDB" id="A0A518AJ17"/>
<evidence type="ECO:0000313" key="13">
    <source>
        <dbReference type="EMBL" id="QDU54725.1"/>
    </source>
</evidence>
<evidence type="ECO:0000256" key="4">
    <source>
        <dbReference type="ARBA" id="ARBA00022553"/>
    </source>
</evidence>
<dbReference type="SUPFAM" id="SSF47384">
    <property type="entry name" value="Homodimeric domain of signal transducing histidine kinase"/>
    <property type="match status" value="1"/>
</dbReference>
<dbReference type="SMART" id="SM00304">
    <property type="entry name" value="HAMP"/>
    <property type="match status" value="1"/>
</dbReference>
<evidence type="ECO:0000256" key="10">
    <source>
        <dbReference type="SAM" id="Phobius"/>
    </source>
</evidence>
<dbReference type="KEGG" id="amuc:Pan181_09080"/>
<dbReference type="Pfam" id="PF00512">
    <property type="entry name" value="HisKA"/>
    <property type="match status" value="1"/>
</dbReference>
<dbReference type="GO" id="GO:0016020">
    <property type="term" value="C:membrane"/>
    <property type="evidence" value="ECO:0007669"/>
    <property type="project" value="UniProtKB-SubCell"/>
</dbReference>
<organism evidence="13 14">
    <name type="scientific">Aeoliella mucimassa</name>
    <dbReference type="NCBI Taxonomy" id="2527972"/>
    <lineage>
        <taxon>Bacteria</taxon>
        <taxon>Pseudomonadati</taxon>
        <taxon>Planctomycetota</taxon>
        <taxon>Planctomycetia</taxon>
        <taxon>Pirellulales</taxon>
        <taxon>Lacipirellulaceae</taxon>
        <taxon>Aeoliella</taxon>
    </lineage>
</organism>
<dbReference type="EMBL" id="CP036278">
    <property type="protein sequence ID" value="QDU54725.1"/>
    <property type="molecule type" value="Genomic_DNA"/>
</dbReference>
<gene>
    <name evidence="13" type="primary">kinD</name>
    <name evidence="13" type="ORF">Pan181_09080</name>
</gene>
<proteinExistence type="predicted"/>
<dbReference type="Proteomes" id="UP000315750">
    <property type="component" value="Chromosome"/>
</dbReference>
<dbReference type="CDD" id="cd06225">
    <property type="entry name" value="HAMP"/>
    <property type="match status" value="1"/>
</dbReference>
<sequence>MISHWPIRLKLRVGLGSMAVSIALLFAAALYGLYAYRNLVKSLSARSQELPLADQLSTTVGDLKVIIAQAKQAITNKDEIKFNGVRFSMASSFPELQEKERAEFREEYLLKYNDFKNALSLYKERLDVSRAHTGGRIGDDQRERATLKQIDAVLARIDSQHPLQEWVEEDLASLESEINQLRKLAGELPSYLHQRLQLLAGDVRSQYRLAIPLAWATFLASVLVMGLAIVVFHRTISRPLGILVSGSREVAKGEFDHRIQLDSRDEIGELAVAMNDMTSRFQEIYTDLDHQVQERTKEVVRSEQLASVGFLAAGVAHEINNPLASIALCSESLESRIKELLGDDPQSTPEKEVVISYLDMIQKEAFRCKQITEKLLDFSRMGDSQRHATELRDLVGGVIEMIQHLGRYNGKNLELEPGDPVIVDVNPQEIKQVVLNLITNGLDSLEAGGTVSVKVERHAGQARIVVRDNGCGMTEEVIRNLFEPFFTRRRDGQGTGLGLSITCRIINEHGGSITPTSEGVGQGSQFIVTLPLAQRNSKAA</sequence>
<evidence type="ECO:0000256" key="5">
    <source>
        <dbReference type="ARBA" id="ARBA00022679"/>
    </source>
</evidence>
<dbReference type="EC" id="2.7.13.3" evidence="3"/>
<evidence type="ECO:0000256" key="8">
    <source>
        <dbReference type="ARBA" id="ARBA00022840"/>
    </source>
</evidence>
<keyword evidence="5 13" id="KW-0808">Transferase</keyword>
<evidence type="ECO:0000256" key="7">
    <source>
        <dbReference type="ARBA" id="ARBA00022777"/>
    </source>
</evidence>
<evidence type="ECO:0000256" key="6">
    <source>
        <dbReference type="ARBA" id="ARBA00022741"/>
    </source>
</evidence>
<evidence type="ECO:0000256" key="3">
    <source>
        <dbReference type="ARBA" id="ARBA00012438"/>
    </source>
</evidence>
<dbReference type="SUPFAM" id="SSF158472">
    <property type="entry name" value="HAMP domain-like"/>
    <property type="match status" value="1"/>
</dbReference>
<dbReference type="CDD" id="cd00082">
    <property type="entry name" value="HisKA"/>
    <property type="match status" value="1"/>
</dbReference>
<evidence type="ECO:0000256" key="1">
    <source>
        <dbReference type="ARBA" id="ARBA00000085"/>
    </source>
</evidence>
<keyword evidence="10" id="KW-1133">Transmembrane helix</keyword>
<keyword evidence="9" id="KW-0902">Two-component regulatory system</keyword>
<evidence type="ECO:0000256" key="9">
    <source>
        <dbReference type="ARBA" id="ARBA00023012"/>
    </source>
</evidence>